<dbReference type="AlphaFoldDB" id="A0A4V2Q8J4"/>
<dbReference type="OrthoDB" id="9802328at2"/>
<comment type="caution">
    <text evidence="7">The sequence shown here is derived from an EMBL/GenBank/DDBJ whole genome shotgun (WGS) entry which is preliminary data.</text>
</comment>
<dbReference type="InterPro" id="IPR015421">
    <property type="entry name" value="PyrdxlP-dep_Trfase_major"/>
</dbReference>
<keyword evidence="4 7" id="KW-0456">Lyase</keyword>
<evidence type="ECO:0000256" key="3">
    <source>
        <dbReference type="ARBA" id="ARBA00022898"/>
    </source>
</evidence>
<evidence type="ECO:0000259" key="6">
    <source>
        <dbReference type="Pfam" id="PF00155"/>
    </source>
</evidence>
<dbReference type="EC" id="4.4.1.13" evidence="2"/>
<feature type="domain" description="Aminotransferase class I/classII large" evidence="6">
    <location>
        <begin position="30"/>
        <end position="381"/>
    </location>
</feature>
<comment type="cofactor">
    <cofactor evidence="1">
        <name>pyridoxal 5'-phosphate</name>
        <dbReference type="ChEBI" id="CHEBI:597326"/>
    </cofactor>
</comment>
<organism evidence="7 8">
    <name type="scientific">Anaerospora hongkongensis</name>
    <dbReference type="NCBI Taxonomy" id="244830"/>
    <lineage>
        <taxon>Bacteria</taxon>
        <taxon>Bacillati</taxon>
        <taxon>Bacillota</taxon>
        <taxon>Negativicutes</taxon>
        <taxon>Selenomonadales</taxon>
        <taxon>Sporomusaceae</taxon>
        <taxon>Anaerospora</taxon>
    </lineage>
</organism>
<dbReference type="NCBIfam" id="TIGR04350">
    <property type="entry name" value="C_S_lyase_PatB"/>
    <property type="match status" value="1"/>
</dbReference>
<dbReference type="Gene3D" id="3.40.640.10">
    <property type="entry name" value="Type I PLP-dependent aspartate aminotransferase-like (Major domain)"/>
    <property type="match status" value="1"/>
</dbReference>
<dbReference type="PANTHER" id="PTHR43525">
    <property type="entry name" value="PROTEIN MALY"/>
    <property type="match status" value="1"/>
</dbReference>
<evidence type="ECO:0000256" key="1">
    <source>
        <dbReference type="ARBA" id="ARBA00001933"/>
    </source>
</evidence>
<gene>
    <name evidence="7" type="ORF">EV210_10772</name>
</gene>
<dbReference type="InterPro" id="IPR015422">
    <property type="entry name" value="PyrdxlP-dep_Trfase_small"/>
</dbReference>
<keyword evidence="8" id="KW-1185">Reference proteome</keyword>
<dbReference type="GO" id="GO:0047804">
    <property type="term" value="F:cysteine-S-conjugate beta-lyase activity"/>
    <property type="evidence" value="ECO:0007669"/>
    <property type="project" value="UniProtKB-EC"/>
</dbReference>
<evidence type="ECO:0000256" key="5">
    <source>
        <dbReference type="ARBA" id="ARBA00037974"/>
    </source>
</evidence>
<evidence type="ECO:0000256" key="2">
    <source>
        <dbReference type="ARBA" id="ARBA00012224"/>
    </source>
</evidence>
<dbReference type="CDD" id="cd00609">
    <property type="entry name" value="AAT_like"/>
    <property type="match status" value="1"/>
</dbReference>
<dbReference type="Proteomes" id="UP000295063">
    <property type="component" value="Unassembled WGS sequence"/>
</dbReference>
<dbReference type="InterPro" id="IPR051798">
    <property type="entry name" value="Class-II_PLP-Dep_Aminotrans"/>
</dbReference>
<dbReference type="InterPro" id="IPR004839">
    <property type="entry name" value="Aminotransferase_I/II_large"/>
</dbReference>
<evidence type="ECO:0000313" key="8">
    <source>
        <dbReference type="Proteomes" id="UP000295063"/>
    </source>
</evidence>
<dbReference type="InterPro" id="IPR015424">
    <property type="entry name" value="PyrdxlP-dep_Trfase"/>
</dbReference>
<keyword evidence="3" id="KW-0663">Pyridoxal phosphate</keyword>
<dbReference type="Pfam" id="PF00155">
    <property type="entry name" value="Aminotran_1_2"/>
    <property type="match status" value="1"/>
</dbReference>
<protein>
    <recommendedName>
        <fullName evidence="2">cysteine-S-conjugate beta-lyase</fullName>
        <ecNumber evidence="2">4.4.1.13</ecNumber>
    </recommendedName>
</protein>
<reference evidence="7 8" key="1">
    <citation type="submission" date="2019-03" db="EMBL/GenBank/DDBJ databases">
        <title>Genomic Encyclopedia of Type Strains, Phase IV (KMG-IV): sequencing the most valuable type-strain genomes for metagenomic binning, comparative biology and taxonomic classification.</title>
        <authorList>
            <person name="Goeker M."/>
        </authorList>
    </citation>
    <scope>NUCLEOTIDE SEQUENCE [LARGE SCALE GENOMIC DNA]</scope>
    <source>
        <strain evidence="7 8">DSM 15969</strain>
    </source>
</reference>
<name>A0A4V2Q8J4_9FIRM</name>
<accession>A0A4V2Q8J4</accession>
<evidence type="ECO:0000313" key="7">
    <source>
        <dbReference type="EMBL" id="TCL36810.1"/>
    </source>
</evidence>
<dbReference type="SUPFAM" id="SSF53383">
    <property type="entry name" value="PLP-dependent transferases"/>
    <property type="match status" value="1"/>
</dbReference>
<proteinExistence type="inferred from homology"/>
<sequence>MMNHDFDERIDRTGTECKKWDTYAADVLPLWIADTDFKCPQPIIDAMVKRAQHGIYGYPVNDKKFEQSIVNWQKKRFSWDVDPDWVEYTPAVVPAIIYAMRAFTNPGDNVVIQMPAYHPFHEIIPHNGRHILGNELVLQPDGSYAIDFANLEQLLSQKRTTMFLLCSPHNPVGKCFTREELTRMSELCLKHHVMVVSDEIHSDIVYGDNRHIPFGSLSPEAANNCVVCVNPSKTFNIAGVRTGAAIIPNRHKHDRFYAALADNKAYGRTVFGTLPIEVAYNECDYYADQLLAYLEANLNYLKEFVAERIPQIKVSNVQATYLIWLDCRALQMPPKELQQFFLEQAKVAMNEGSTFGPGGAGFMRMNIACPRSLLTEALERIAAAVAALPASDY</sequence>
<dbReference type="InterPro" id="IPR027619">
    <property type="entry name" value="C-S_lyase_PatB-like"/>
</dbReference>
<dbReference type="GO" id="GO:0030170">
    <property type="term" value="F:pyridoxal phosphate binding"/>
    <property type="evidence" value="ECO:0007669"/>
    <property type="project" value="InterPro"/>
</dbReference>
<evidence type="ECO:0000256" key="4">
    <source>
        <dbReference type="ARBA" id="ARBA00023239"/>
    </source>
</evidence>
<dbReference type="PANTHER" id="PTHR43525:SF1">
    <property type="entry name" value="PROTEIN MALY"/>
    <property type="match status" value="1"/>
</dbReference>
<comment type="similarity">
    <text evidence="5">Belongs to the class-II pyridoxal-phosphate-dependent aminotransferase family. MalY/PatB cystathionine beta-lyase subfamily.</text>
</comment>
<dbReference type="EMBL" id="SLUI01000007">
    <property type="protein sequence ID" value="TCL36810.1"/>
    <property type="molecule type" value="Genomic_DNA"/>
</dbReference>
<dbReference type="Gene3D" id="3.90.1150.10">
    <property type="entry name" value="Aspartate Aminotransferase, domain 1"/>
    <property type="match status" value="1"/>
</dbReference>
<dbReference type="RefSeq" id="WP_132080828.1">
    <property type="nucleotide sequence ID" value="NZ_SLUI01000007.1"/>
</dbReference>